<evidence type="ECO:0000313" key="3">
    <source>
        <dbReference type="EMBL" id="CAK0825988.1"/>
    </source>
</evidence>
<gene>
    <name evidence="3" type="ORF">PCOR1329_LOCUS25961</name>
</gene>
<feature type="transmembrane region" description="Helical" evidence="2">
    <location>
        <begin position="403"/>
        <end position="422"/>
    </location>
</feature>
<feature type="region of interest" description="Disordered" evidence="1">
    <location>
        <begin position="437"/>
        <end position="487"/>
    </location>
</feature>
<feature type="compositionally biased region" description="Basic and acidic residues" evidence="1">
    <location>
        <begin position="339"/>
        <end position="358"/>
    </location>
</feature>
<feature type="region of interest" description="Disordered" evidence="1">
    <location>
        <begin position="218"/>
        <end position="251"/>
    </location>
</feature>
<name>A0ABN9S6P8_9DINO</name>
<feature type="compositionally biased region" description="Basic and acidic residues" evidence="1">
    <location>
        <begin position="236"/>
        <end position="248"/>
    </location>
</feature>
<proteinExistence type="predicted"/>
<feature type="compositionally biased region" description="Basic residues" evidence="1">
    <location>
        <begin position="478"/>
        <end position="487"/>
    </location>
</feature>
<comment type="caution">
    <text evidence="3">The sequence shown here is derived from an EMBL/GenBank/DDBJ whole genome shotgun (WGS) entry which is preliminary data.</text>
</comment>
<keyword evidence="4" id="KW-1185">Reference proteome</keyword>
<organism evidence="3 4">
    <name type="scientific">Prorocentrum cordatum</name>
    <dbReference type="NCBI Taxonomy" id="2364126"/>
    <lineage>
        <taxon>Eukaryota</taxon>
        <taxon>Sar</taxon>
        <taxon>Alveolata</taxon>
        <taxon>Dinophyceae</taxon>
        <taxon>Prorocentrales</taxon>
        <taxon>Prorocentraceae</taxon>
        <taxon>Prorocentrum</taxon>
    </lineage>
</organism>
<evidence type="ECO:0000256" key="1">
    <source>
        <dbReference type="SAM" id="MobiDB-lite"/>
    </source>
</evidence>
<sequence>MRTDGHAVENLHKSASCQGGGRDGEAITLSAGLTVPSLGAAKTPPMPAAQPLSASVLITFAVRMVSCLEVLLPQRCGYAQRAGADLLERLPDQLHSSMLDGSSAVTIEVHVIVVTDASTGAAGGGRGDLGLRGLRPESPLGEAELFGRGCDLGLELGGPELLSALEHGRLHPAASSGFGARAAGRASFGHALRERAARAALLSAALLLAAGGGPAAWALRQPPARRPPARALASRSAERLEASEDRAGRGRPHAAAAVAARALPGLAGVAAGLLCAVGPALAEGGVEPPSPAVAVLAGALLLAGAAAADSPGGEKQTKAESPEPEREPKEKVAPVVETQKGEPAKQEATRAPRVDQHRGPPRPAPSSFRPLVPACFSPPPPRPGRLEGARPWSSPSHTRAPRVPLGCLLSLSLFTLLVAVWARVRMRNALSRLALGRPEEEDQEEEEEEAPGSHGRAPRRRDFGVPGRGRGIGAWPSRRGRLRRARRGERGGPLRAIWLARGQARLLEGGNGPRCRGETLSRPCGSTSGRTVSRRTAAGGRGWRTAGRVLPQLGRPGVAPIEPLSFVATC</sequence>
<keyword evidence="2" id="KW-1133">Transmembrane helix</keyword>
<evidence type="ECO:0000313" key="4">
    <source>
        <dbReference type="Proteomes" id="UP001189429"/>
    </source>
</evidence>
<evidence type="ECO:0000256" key="2">
    <source>
        <dbReference type="SAM" id="Phobius"/>
    </source>
</evidence>
<keyword evidence="2" id="KW-0812">Transmembrane</keyword>
<feature type="compositionally biased region" description="Basic and acidic residues" evidence="1">
    <location>
        <begin position="315"/>
        <end position="332"/>
    </location>
</feature>
<feature type="compositionally biased region" description="Basic and acidic residues" evidence="1">
    <location>
        <begin position="1"/>
        <end position="12"/>
    </location>
</feature>
<feature type="compositionally biased region" description="Acidic residues" evidence="1">
    <location>
        <begin position="439"/>
        <end position="450"/>
    </location>
</feature>
<accession>A0ABN9S6P8</accession>
<feature type="region of interest" description="Disordered" evidence="1">
    <location>
        <begin position="307"/>
        <end position="399"/>
    </location>
</feature>
<dbReference type="Proteomes" id="UP001189429">
    <property type="component" value="Unassembled WGS sequence"/>
</dbReference>
<protein>
    <submittedName>
        <fullName evidence="3">Uncharacterized protein</fullName>
    </submittedName>
</protein>
<feature type="region of interest" description="Disordered" evidence="1">
    <location>
        <begin position="510"/>
        <end position="539"/>
    </location>
</feature>
<keyword evidence="2" id="KW-0472">Membrane</keyword>
<reference evidence="3" key="1">
    <citation type="submission" date="2023-10" db="EMBL/GenBank/DDBJ databases">
        <authorList>
            <person name="Chen Y."/>
            <person name="Shah S."/>
            <person name="Dougan E. K."/>
            <person name="Thang M."/>
            <person name="Chan C."/>
        </authorList>
    </citation>
    <scope>NUCLEOTIDE SEQUENCE [LARGE SCALE GENOMIC DNA]</scope>
</reference>
<feature type="region of interest" description="Disordered" evidence="1">
    <location>
        <begin position="1"/>
        <end position="22"/>
    </location>
</feature>
<dbReference type="EMBL" id="CAUYUJ010009147">
    <property type="protein sequence ID" value="CAK0825988.1"/>
    <property type="molecule type" value="Genomic_DNA"/>
</dbReference>